<gene>
    <name evidence="2" type="ORF">QBC35DRAFT_166781</name>
</gene>
<dbReference type="EMBL" id="MU864379">
    <property type="protein sequence ID" value="KAK4189103.1"/>
    <property type="molecule type" value="Genomic_DNA"/>
</dbReference>
<comment type="caution">
    <text evidence="2">The sequence shown here is derived from an EMBL/GenBank/DDBJ whole genome shotgun (WGS) entry which is preliminary data.</text>
</comment>
<feature type="region of interest" description="Disordered" evidence="1">
    <location>
        <begin position="18"/>
        <end position="48"/>
    </location>
</feature>
<feature type="compositionally biased region" description="Low complexity" evidence="1">
    <location>
        <begin position="33"/>
        <end position="43"/>
    </location>
</feature>
<reference evidence="2" key="2">
    <citation type="submission" date="2023-05" db="EMBL/GenBank/DDBJ databases">
        <authorList>
            <consortium name="Lawrence Berkeley National Laboratory"/>
            <person name="Steindorff A."/>
            <person name="Hensen N."/>
            <person name="Bonometti L."/>
            <person name="Westerberg I."/>
            <person name="Brannstrom I.O."/>
            <person name="Guillou S."/>
            <person name="Cros-Aarteil S."/>
            <person name="Calhoun S."/>
            <person name="Haridas S."/>
            <person name="Kuo A."/>
            <person name="Mondo S."/>
            <person name="Pangilinan J."/>
            <person name="Riley R."/>
            <person name="Labutti K."/>
            <person name="Andreopoulos B."/>
            <person name="Lipzen A."/>
            <person name="Chen C."/>
            <person name="Yanf M."/>
            <person name="Daum C."/>
            <person name="Ng V."/>
            <person name="Clum A."/>
            <person name="Ohm R."/>
            <person name="Martin F."/>
            <person name="Silar P."/>
            <person name="Natvig D."/>
            <person name="Lalanne C."/>
            <person name="Gautier V."/>
            <person name="Ament-Velasquez S.L."/>
            <person name="Kruys A."/>
            <person name="Hutchinson M.I."/>
            <person name="Powell A.J."/>
            <person name="Barry K."/>
            <person name="Miller A.N."/>
            <person name="Grigoriev I.V."/>
            <person name="Debuchy R."/>
            <person name="Gladieux P."/>
            <person name="Thoren M.H."/>
            <person name="Johannesson H."/>
        </authorList>
    </citation>
    <scope>NUCLEOTIDE SEQUENCE</scope>
    <source>
        <strain evidence="2">PSN309</strain>
    </source>
</reference>
<accession>A0AAN6WWU4</accession>
<dbReference type="Proteomes" id="UP001302126">
    <property type="component" value="Unassembled WGS sequence"/>
</dbReference>
<dbReference type="AlphaFoldDB" id="A0AAN6WWU4"/>
<evidence type="ECO:0000313" key="2">
    <source>
        <dbReference type="EMBL" id="KAK4189103.1"/>
    </source>
</evidence>
<organism evidence="2 3">
    <name type="scientific">Podospora australis</name>
    <dbReference type="NCBI Taxonomy" id="1536484"/>
    <lineage>
        <taxon>Eukaryota</taxon>
        <taxon>Fungi</taxon>
        <taxon>Dikarya</taxon>
        <taxon>Ascomycota</taxon>
        <taxon>Pezizomycotina</taxon>
        <taxon>Sordariomycetes</taxon>
        <taxon>Sordariomycetidae</taxon>
        <taxon>Sordariales</taxon>
        <taxon>Podosporaceae</taxon>
        <taxon>Podospora</taxon>
    </lineage>
</organism>
<evidence type="ECO:0000313" key="3">
    <source>
        <dbReference type="Proteomes" id="UP001302126"/>
    </source>
</evidence>
<sequence length="211" mass="23916">MEAFFENNFTKIQRYTLDTTSPLASPRENRVQGPEGLEGPEGLARTPDRDRYLERLTGKGNNDDATDNRNGCACNCPHLEVLHLNHHCASTCSTLLRGYWTTHCPSFLNVFSTNWRGRFYPLSECQVSDVDMLQTELAEVVMGGADATTQTPFHMSGFLPSLCFSVIWVSREDFWFFFAQGPYHGHMSFLSAAFRYLLGIGIMISDNFWFG</sequence>
<keyword evidence="3" id="KW-1185">Reference proteome</keyword>
<name>A0AAN6WWU4_9PEZI</name>
<proteinExistence type="predicted"/>
<reference evidence="2" key="1">
    <citation type="journal article" date="2023" name="Mol. Phylogenet. Evol.">
        <title>Genome-scale phylogeny and comparative genomics of the fungal order Sordariales.</title>
        <authorList>
            <person name="Hensen N."/>
            <person name="Bonometti L."/>
            <person name="Westerberg I."/>
            <person name="Brannstrom I.O."/>
            <person name="Guillou S."/>
            <person name="Cros-Aarteil S."/>
            <person name="Calhoun S."/>
            <person name="Haridas S."/>
            <person name="Kuo A."/>
            <person name="Mondo S."/>
            <person name="Pangilinan J."/>
            <person name="Riley R."/>
            <person name="LaButti K."/>
            <person name="Andreopoulos B."/>
            <person name="Lipzen A."/>
            <person name="Chen C."/>
            <person name="Yan M."/>
            <person name="Daum C."/>
            <person name="Ng V."/>
            <person name="Clum A."/>
            <person name="Steindorff A."/>
            <person name="Ohm R.A."/>
            <person name="Martin F."/>
            <person name="Silar P."/>
            <person name="Natvig D.O."/>
            <person name="Lalanne C."/>
            <person name="Gautier V."/>
            <person name="Ament-Velasquez S.L."/>
            <person name="Kruys A."/>
            <person name="Hutchinson M.I."/>
            <person name="Powell A.J."/>
            <person name="Barry K."/>
            <person name="Miller A.N."/>
            <person name="Grigoriev I.V."/>
            <person name="Debuchy R."/>
            <person name="Gladieux P."/>
            <person name="Hiltunen Thoren M."/>
            <person name="Johannesson H."/>
        </authorList>
    </citation>
    <scope>NUCLEOTIDE SEQUENCE</scope>
    <source>
        <strain evidence="2">PSN309</strain>
    </source>
</reference>
<evidence type="ECO:0000256" key="1">
    <source>
        <dbReference type="SAM" id="MobiDB-lite"/>
    </source>
</evidence>
<protein>
    <submittedName>
        <fullName evidence="2">Uncharacterized protein</fullName>
    </submittedName>
</protein>